<name>A0A2N3LGI1_9BACI</name>
<feature type="transmembrane region" description="Helical" evidence="1">
    <location>
        <begin position="65"/>
        <end position="85"/>
    </location>
</feature>
<dbReference type="OrthoDB" id="5195477at2"/>
<dbReference type="AlphaFoldDB" id="A0A2N3LGI1"/>
<keyword evidence="1" id="KW-0812">Transmembrane</keyword>
<feature type="transmembrane region" description="Helical" evidence="1">
    <location>
        <begin position="148"/>
        <end position="170"/>
    </location>
</feature>
<feature type="transmembrane region" description="Helical" evidence="1">
    <location>
        <begin position="121"/>
        <end position="141"/>
    </location>
</feature>
<evidence type="ECO:0000313" key="2">
    <source>
        <dbReference type="EMBL" id="PKR83738.1"/>
    </source>
</evidence>
<accession>A0A2N3LGI1</accession>
<keyword evidence="1" id="KW-0472">Membrane</keyword>
<evidence type="ECO:0000313" key="3">
    <source>
        <dbReference type="Proteomes" id="UP000233440"/>
    </source>
</evidence>
<gene>
    <name evidence="2" type="ORF">CWO92_17145</name>
</gene>
<dbReference type="EMBL" id="PIQO01000015">
    <property type="protein sequence ID" value="PKR83738.1"/>
    <property type="molecule type" value="Genomic_DNA"/>
</dbReference>
<keyword evidence="3" id="KW-1185">Reference proteome</keyword>
<proteinExistence type="predicted"/>
<feature type="transmembrane region" description="Helical" evidence="1">
    <location>
        <begin position="92"/>
        <end position="115"/>
    </location>
</feature>
<keyword evidence="1" id="KW-1133">Transmembrane helix</keyword>
<evidence type="ECO:0000256" key="1">
    <source>
        <dbReference type="SAM" id="Phobius"/>
    </source>
</evidence>
<sequence>MSIDKLTVLLIWLFPIIFAVHDFEEIIVVEKWIATNKQDLKNKLPKRAAHFFENNFAMKTHQFSIVVYVEFIIISCATLLVYLNGFIGLYKWLYLGLFAVLFLHSFTHIGQAILLNRYTPGVLTSVLLLIPYGIWFYYVLLQKNIIDYSAILISVPVGIIIFALFFPALMKAASKY</sequence>
<dbReference type="InterPro" id="IPR025671">
    <property type="entry name" value="HXXEE"/>
</dbReference>
<organism evidence="2 3">
    <name type="scientific">Heyndrickxia camelliae</name>
    <dbReference type="NCBI Taxonomy" id="1707093"/>
    <lineage>
        <taxon>Bacteria</taxon>
        <taxon>Bacillati</taxon>
        <taxon>Bacillota</taxon>
        <taxon>Bacilli</taxon>
        <taxon>Bacillales</taxon>
        <taxon>Bacillaceae</taxon>
        <taxon>Heyndrickxia</taxon>
    </lineage>
</organism>
<protein>
    <submittedName>
        <fullName evidence="2">HXXEE domain-containing protein</fullName>
    </submittedName>
</protein>
<reference evidence="2 3" key="1">
    <citation type="submission" date="2017-11" db="EMBL/GenBank/DDBJ databases">
        <title>Bacillus camelliae sp. nov., isolated from pu'er tea.</title>
        <authorList>
            <person name="Niu L."/>
        </authorList>
    </citation>
    <scope>NUCLEOTIDE SEQUENCE [LARGE SCALE GENOMIC DNA]</scope>
    <source>
        <strain evidence="2 3">7578-1</strain>
    </source>
</reference>
<comment type="caution">
    <text evidence="2">The sequence shown here is derived from an EMBL/GenBank/DDBJ whole genome shotgun (WGS) entry which is preliminary data.</text>
</comment>
<dbReference type="Proteomes" id="UP000233440">
    <property type="component" value="Unassembled WGS sequence"/>
</dbReference>
<dbReference type="Pfam" id="PF13787">
    <property type="entry name" value="HXXEE"/>
    <property type="match status" value="1"/>
</dbReference>